<dbReference type="AlphaFoldDB" id="A0A1M5ELI2"/>
<evidence type="ECO:0000313" key="2">
    <source>
        <dbReference type="EMBL" id="SHF80089.1"/>
    </source>
</evidence>
<dbReference type="STRING" id="2017.SAMN05444320_10538"/>
<keyword evidence="1" id="KW-0472">Membrane</keyword>
<feature type="transmembrane region" description="Helical" evidence="1">
    <location>
        <begin position="75"/>
        <end position="97"/>
    </location>
</feature>
<evidence type="ECO:0000313" key="3">
    <source>
        <dbReference type="Proteomes" id="UP000184501"/>
    </source>
</evidence>
<dbReference type="Proteomes" id="UP000184501">
    <property type="component" value="Unassembled WGS sequence"/>
</dbReference>
<sequence>MLPPLADGTLVDMSSDSDSVVGSARAAAPEPGLAAVRWAYAAVAWMVVSFLWHVWMGIDYESAMGADPGGPVWVFLAYDGLITVLSAVGAVCALATVRPWGQKIPQWTVRVPLLCGSALLVVRGVPGMVENLSMLVGLTPAGLFAGPDATLPPAEFVRTLVINGYFFLGAVVLVPVAVLHGRRLRAVRARHA</sequence>
<evidence type="ECO:0008006" key="4">
    <source>
        <dbReference type="Google" id="ProtNLM"/>
    </source>
</evidence>
<reference evidence="2 3" key="1">
    <citation type="submission" date="2016-11" db="EMBL/GenBank/DDBJ databases">
        <authorList>
            <person name="Jaros S."/>
            <person name="Januszkiewicz K."/>
            <person name="Wedrychowicz H."/>
        </authorList>
    </citation>
    <scope>NUCLEOTIDE SEQUENCE [LARGE SCALE GENOMIC DNA]</scope>
    <source>
        <strain evidence="2 3">DSM 44523</strain>
    </source>
</reference>
<feature type="transmembrane region" description="Helical" evidence="1">
    <location>
        <begin position="109"/>
        <end position="129"/>
    </location>
</feature>
<proteinExistence type="predicted"/>
<dbReference type="RefSeq" id="WP_073484016.1">
    <property type="nucleotide sequence ID" value="NZ_FQVN01000005.1"/>
</dbReference>
<keyword evidence="1" id="KW-1133">Transmembrane helix</keyword>
<gene>
    <name evidence="2" type="ORF">SAMN05444320_10538</name>
</gene>
<dbReference type="OrthoDB" id="4964568at2"/>
<accession>A0A1M5ELI2</accession>
<dbReference type="EMBL" id="FQVN01000005">
    <property type="protein sequence ID" value="SHF80089.1"/>
    <property type="molecule type" value="Genomic_DNA"/>
</dbReference>
<keyword evidence="1" id="KW-0812">Transmembrane</keyword>
<feature type="transmembrane region" description="Helical" evidence="1">
    <location>
        <begin position="35"/>
        <end position="55"/>
    </location>
</feature>
<name>A0A1M5ELI2_STRHI</name>
<keyword evidence="3" id="KW-1185">Reference proteome</keyword>
<protein>
    <recommendedName>
        <fullName evidence="4">DUF3995 domain-containing protein</fullName>
    </recommendedName>
</protein>
<organism evidence="2 3">
    <name type="scientific">Streptoalloteichus hindustanus</name>
    <dbReference type="NCBI Taxonomy" id="2017"/>
    <lineage>
        <taxon>Bacteria</taxon>
        <taxon>Bacillati</taxon>
        <taxon>Actinomycetota</taxon>
        <taxon>Actinomycetes</taxon>
        <taxon>Pseudonocardiales</taxon>
        <taxon>Pseudonocardiaceae</taxon>
        <taxon>Streptoalloteichus</taxon>
    </lineage>
</organism>
<feature type="transmembrane region" description="Helical" evidence="1">
    <location>
        <begin position="160"/>
        <end position="180"/>
    </location>
</feature>
<evidence type="ECO:0000256" key="1">
    <source>
        <dbReference type="SAM" id="Phobius"/>
    </source>
</evidence>